<sequence length="226" mass="24155">MVKELRVGAASAQQLRTFSYPSGRALRVAVSGGIGAGKSTVTRVLRERGALIADADALAREVTAPGSSVLAQLATDFGSGILNDDGALNRAALAAHIFSNPAARHRLEVLTHPAIIARAREILASAHPGQLAVYDVPLLVETRGDREVDCVMIVSAPEEKRLEHLRGRGMSEADARARMHTQADDEARRALAHIWIHNAGTREDLEKLVAECADRWLVAPQAPASS</sequence>
<evidence type="ECO:0000256" key="2">
    <source>
        <dbReference type="ARBA" id="ARBA00022840"/>
    </source>
</evidence>
<dbReference type="GO" id="GO:0004140">
    <property type="term" value="F:dephospho-CoA kinase activity"/>
    <property type="evidence" value="ECO:0007669"/>
    <property type="project" value="UniProtKB-EC"/>
</dbReference>
<keyword evidence="3 5" id="KW-0808">Transferase</keyword>
<comment type="similarity">
    <text evidence="3">Belongs to the CoaE family.</text>
</comment>
<gene>
    <name evidence="3 5" type="primary">coaE</name>
    <name evidence="5" type="ORF">R0V15_03260</name>
</gene>
<comment type="subcellular location">
    <subcellularLocation>
        <location evidence="3">Cytoplasm</location>
    </subcellularLocation>
</comment>
<evidence type="ECO:0000256" key="1">
    <source>
        <dbReference type="ARBA" id="ARBA00022741"/>
    </source>
</evidence>
<dbReference type="InterPro" id="IPR001977">
    <property type="entry name" value="Depp_CoAkinase"/>
</dbReference>
<dbReference type="InterPro" id="IPR027417">
    <property type="entry name" value="P-loop_NTPase"/>
</dbReference>
<dbReference type="EC" id="2.7.1.24" evidence="3 4"/>
<protein>
    <recommendedName>
        <fullName evidence="3 4">Dephospho-CoA kinase</fullName>
        <ecNumber evidence="3 4">2.7.1.24</ecNumber>
    </recommendedName>
    <alternativeName>
        <fullName evidence="3">Dephosphocoenzyme A kinase</fullName>
    </alternativeName>
</protein>
<dbReference type="PANTHER" id="PTHR10695:SF46">
    <property type="entry name" value="BIFUNCTIONAL COENZYME A SYNTHASE-RELATED"/>
    <property type="match status" value="1"/>
</dbReference>
<dbReference type="PANTHER" id="PTHR10695">
    <property type="entry name" value="DEPHOSPHO-COA KINASE-RELATED"/>
    <property type="match status" value="1"/>
</dbReference>
<dbReference type="EMBL" id="CP138854">
    <property type="protein sequence ID" value="WPJ89622.1"/>
    <property type="molecule type" value="Genomic_DNA"/>
</dbReference>
<dbReference type="NCBIfam" id="TIGR00152">
    <property type="entry name" value="dephospho-CoA kinase"/>
    <property type="match status" value="1"/>
</dbReference>
<evidence type="ECO:0000313" key="5">
    <source>
        <dbReference type="EMBL" id="WPJ89622.1"/>
    </source>
</evidence>
<organism evidence="5 6">
    <name type="scientific">Schaalia turicensis</name>
    <dbReference type="NCBI Taxonomy" id="131111"/>
    <lineage>
        <taxon>Bacteria</taxon>
        <taxon>Bacillati</taxon>
        <taxon>Actinomycetota</taxon>
        <taxon>Actinomycetes</taxon>
        <taxon>Actinomycetales</taxon>
        <taxon>Actinomycetaceae</taxon>
        <taxon>Schaalia</taxon>
    </lineage>
</organism>
<dbReference type="GeneID" id="83608988"/>
<dbReference type="CDD" id="cd02022">
    <property type="entry name" value="DPCK"/>
    <property type="match status" value="1"/>
</dbReference>
<dbReference type="HAMAP" id="MF_00376">
    <property type="entry name" value="Dephospho_CoA_kinase"/>
    <property type="match status" value="1"/>
</dbReference>
<dbReference type="Pfam" id="PF01121">
    <property type="entry name" value="CoaE"/>
    <property type="match status" value="1"/>
</dbReference>
<dbReference type="Gene3D" id="3.40.50.300">
    <property type="entry name" value="P-loop containing nucleotide triphosphate hydrolases"/>
    <property type="match status" value="1"/>
</dbReference>
<evidence type="ECO:0000256" key="4">
    <source>
        <dbReference type="NCBIfam" id="TIGR00152"/>
    </source>
</evidence>
<comment type="function">
    <text evidence="3">Catalyzes the phosphorylation of the 3'-hydroxyl group of dephosphocoenzyme A to form coenzyme A.</text>
</comment>
<evidence type="ECO:0000256" key="3">
    <source>
        <dbReference type="HAMAP-Rule" id="MF_00376"/>
    </source>
</evidence>
<keyword evidence="3 5" id="KW-0418">Kinase</keyword>
<keyword evidence="2 3" id="KW-0067">ATP-binding</keyword>
<feature type="binding site" evidence="3">
    <location>
        <begin position="35"/>
        <end position="40"/>
    </location>
    <ligand>
        <name>ATP</name>
        <dbReference type="ChEBI" id="CHEBI:30616"/>
    </ligand>
</feature>
<dbReference type="SUPFAM" id="SSF52540">
    <property type="entry name" value="P-loop containing nucleoside triphosphate hydrolases"/>
    <property type="match status" value="1"/>
</dbReference>
<comment type="pathway">
    <text evidence="3">Cofactor biosynthesis; coenzyme A biosynthesis; CoA from (R)-pantothenate: step 5/5.</text>
</comment>
<reference evidence="5 6" key="1">
    <citation type="submission" date="2023-10" db="EMBL/GenBank/DDBJ databases">
        <authorList>
            <person name="Choi B."/>
        </authorList>
    </citation>
    <scope>NUCLEOTIDE SEQUENCE [LARGE SCALE GENOMIC DNA]</scope>
    <source>
        <strain evidence="5 6">UMB5448B</strain>
    </source>
</reference>
<keyword evidence="3" id="KW-0963">Cytoplasm</keyword>
<keyword evidence="3" id="KW-0173">Coenzyme A biosynthesis</keyword>
<dbReference type="Proteomes" id="UP001323411">
    <property type="component" value="Chromosome"/>
</dbReference>
<dbReference type="RefSeq" id="WP_311373453.1">
    <property type="nucleotide sequence ID" value="NZ_CP138854.1"/>
</dbReference>
<keyword evidence="6" id="KW-1185">Reference proteome</keyword>
<name>A0ABZ0RFS9_9ACTO</name>
<evidence type="ECO:0000313" key="6">
    <source>
        <dbReference type="Proteomes" id="UP001323411"/>
    </source>
</evidence>
<keyword evidence="1 3" id="KW-0547">Nucleotide-binding</keyword>
<comment type="catalytic activity">
    <reaction evidence="3">
        <text>3'-dephospho-CoA + ATP = ADP + CoA + H(+)</text>
        <dbReference type="Rhea" id="RHEA:18245"/>
        <dbReference type="ChEBI" id="CHEBI:15378"/>
        <dbReference type="ChEBI" id="CHEBI:30616"/>
        <dbReference type="ChEBI" id="CHEBI:57287"/>
        <dbReference type="ChEBI" id="CHEBI:57328"/>
        <dbReference type="ChEBI" id="CHEBI:456216"/>
        <dbReference type="EC" id="2.7.1.24"/>
    </reaction>
</comment>
<proteinExistence type="inferred from homology"/>
<accession>A0ABZ0RFS9</accession>
<dbReference type="PROSITE" id="PS51219">
    <property type="entry name" value="DPCK"/>
    <property type="match status" value="1"/>
</dbReference>